<protein>
    <recommendedName>
        <fullName evidence="4">Alpha/beta hydrolase</fullName>
    </recommendedName>
</protein>
<dbReference type="EMBL" id="QUAL01000177">
    <property type="protein sequence ID" value="RIQ20200.1"/>
    <property type="molecule type" value="Genomic_DNA"/>
</dbReference>
<sequence length="979" mass="99095">MIVPAATAVLSSALLAALIVPSPAGAAPAPPEELAAAEVAAGPNWSVERAPGGYQVTVELDAALPIRGDAPTIVVDGEPIGLATESGDGRSLTVFTADAAVAEAETVVPGWSSESTTAAAGAAEASPATEVPAAGLEQLAANPLEPGPYDWTESIYAFGDQAVPLAAIGGIRGELEGKLYLPTTGGARPTVILLHGRHGSCYGPGEANPNRWPCAPSPDAQPARLSIPSYLGYDGTARALASHGYAVVSISANAVNANDNQLAADQGAQARGQLILDTLTMLDRATRGRRVAYDDAWTGREVTLNQALAAGTAALAARADAFPGGVGPLDTVTAADLRGRFDLSSIGLMGHSRGGEGVTSAAVLNQALEQPWAIESILPLAPVDFGRMTVPDVPMNVILPYCDGDVSNQQGQHLLDDSRYAFDDDALRSGVWVMGANHNFFNTVWTPGLFSFSVSDDWGSAARRVEPTCGTDPSVADTSIRLTPAEQYDVGTAYMSAWFRLTMGGEEQFLPMFDGSGAVPAALGGADVRSVSTAPAGSRSTVVSFEETSPLVTTVGGSTATVCASLSGRTVPPSLPPCASTPSAVAPHWTPASNGGNVPATPLTRLTWSAPGDGLAVAVPAAQRDASRFERLSVKLAADETVQVGTELVVSVADGAGASWSAPVSALNPYALVRMPTSAAEAAASTLKKLVLQQVDVPIADLAAAGLDVTVLTEVRFAGAAGSDGTPAGAAYVSDLAFENSAVGRARSRTWRTIDVYAPNTDEGDGPGTTEVAVYLDAPSSVPVTGYVSVLGSATSRAGATMRKVTFAPGETCAVVAASRQGDDAPSASAGTQVKASVVNTSGAVMGRRSIGFTWLREDDGVLDGAAPLASYGTPGSACEELARVRAGTRIGARGVVRAGADAFVTAAGFRAGETVRITVGSMAPVDVVADAAGSVAHTVAVPAEVDGRYLAVTGVGAGTGLTATGQLVVTSAPRGSSG</sequence>
<organism evidence="2 3">
    <name type="scientific">Jiangella rhizosphaerae</name>
    <dbReference type="NCBI Taxonomy" id="2293569"/>
    <lineage>
        <taxon>Bacteria</taxon>
        <taxon>Bacillati</taxon>
        <taxon>Actinomycetota</taxon>
        <taxon>Actinomycetes</taxon>
        <taxon>Jiangellales</taxon>
        <taxon>Jiangellaceae</taxon>
        <taxon>Jiangella</taxon>
    </lineage>
</organism>
<dbReference type="AlphaFoldDB" id="A0A418KMN3"/>
<feature type="signal peptide" evidence="1">
    <location>
        <begin position="1"/>
        <end position="26"/>
    </location>
</feature>
<keyword evidence="1" id="KW-0732">Signal</keyword>
<evidence type="ECO:0000313" key="3">
    <source>
        <dbReference type="Proteomes" id="UP000284057"/>
    </source>
</evidence>
<feature type="chain" id="PRO_5019087722" description="Alpha/beta hydrolase" evidence="1">
    <location>
        <begin position="27"/>
        <end position="979"/>
    </location>
</feature>
<keyword evidence="3" id="KW-1185">Reference proteome</keyword>
<dbReference type="SUPFAM" id="SSF53474">
    <property type="entry name" value="alpha/beta-Hydrolases"/>
    <property type="match status" value="1"/>
</dbReference>
<evidence type="ECO:0008006" key="4">
    <source>
        <dbReference type="Google" id="ProtNLM"/>
    </source>
</evidence>
<proteinExistence type="predicted"/>
<dbReference type="InterPro" id="IPR029058">
    <property type="entry name" value="AB_hydrolase_fold"/>
</dbReference>
<accession>A0A418KMN3</accession>
<evidence type="ECO:0000313" key="2">
    <source>
        <dbReference type="EMBL" id="RIQ20200.1"/>
    </source>
</evidence>
<gene>
    <name evidence="2" type="ORF">DY240_19060</name>
</gene>
<name>A0A418KMN3_9ACTN</name>
<comment type="caution">
    <text evidence="2">The sequence shown here is derived from an EMBL/GenBank/DDBJ whole genome shotgun (WGS) entry which is preliminary data.</text>
</comment>
<dbReference type="Proteomes" id="UP000284057">
    <property type="component" value="Unassembled WGS sequence"/>
</dbReference>
<dbReference type="Gene3D" id="3.40.50.1820">
    <property type="entry name" value="alpha/beta hydrolase"/>
    <property type="match status" value="1"/>
</dbReference>
<reference evidence="2 3" key="1">
    <citation type="submission" date="2018-09" db="EMBL/GenBank/DDBJ databases">
        <title>Isolation, diversity and antifungal activity of actinobacteria from wheat.</title>
        <authorList>
            <person name="Han C."/>
        </authorList>
    </citation>
    <scope>NUCLEOTIDE SEQUENCE [LARGE SCALE GENOMIC DNA]</scope>
    <source>
        <strain evidence="2 3">NEAU-YY265</strain>
    </source>
</reference>
<evidence type="ECO:0000256" key="1">
    <source>
        <dbReference type="SAM" id="SignalP"/>
    </source>
</evidence>